<proteinExistence type="inferred from homology"/>
<dbReference type="EMBL" id="PUBV01000001">
    <property type="protein sequence ID" value="PWB09861.1"/>
    <property type="molecule type" value="Genomic_DNA"/>
</dbReference>
<protein>
    <submittedName>
        <fullName evidence="4">Peptide chain release factor H</fullName>
    </submittedName>
</protein>
<keyword evidence="5" id="KW-1185">Reference proteome</keyword>
<dbReference type="PANTHER" id="PTHR43804:SF9">
    <property type="entry name" value="PEPTIDE CHAIN RELEASE FACTOR HOMOLOG-RELATED"/>
    <property type="match status" value="1"/>
</dbReference>
<accession>A0A2V1IXP7</accession>
<dbReference type="InterPro" id="IPR045853">
    <property type="entry name" value="Pep_chain_release_fac_I_sf"/>
</dbReference>
<name>A0A2V1IXP7_9BACT</name>
<dbReference type="Proteomes" id="UP000244925">
    <property type="component" value="Unassembled WGS sequence"/>
</dbReference>
<gene>
    <name evidence="4" type="primary">prfH</name>
    <name evidence="4" type="ORF">C5O25_00540</name>
</gene>
<dbReference type="GO" id="GO:0003747">
    <property type="term" value="F:translation release factor activity"/>
    <property type="evidence" value="ECO:0007669"/>
    <property type="project" value="InterPro"/>
</dbReference>
<dbReference type="AlphaFoldDB" id="A0A2V1IXP7"/>
<sequence length="203" mass="23124">MRVKYYIQITAGRGPVECARVVTLVSRELLKVIPSLQLADYEPHNMEYGCFMSMTFATEEAVPHSIVEDWQGTILWRSTKNPYRPGHKRSNWFVGVNFFDEVELPQIDEVDIVYETCRSSCKGGQNVNKVETAVRAIHTPSGLSVKCSDERSQSQNKKLARERLLLKLRQLNDRSIAESHSRQWSNHDSLGRGNPVKKFSGAL</sequence>
<dbReference type="SUPFAM" id="SSF75620">
    <property type="entry name" value="Release factor"/>
    <property type="match status" value="1"/>
</dbReference>
<dbReference type="NCBIfam" id="TIGR03072">
    <property type="entry name" value="release_prfH"/>
    <property type="match status" value="1"/>
</dbReference>
<evidence type="ECO:0000256" key="2">
    <source>
        <dbReference type="SAM" id="MobiDB-lite"/>
    </source>
</evidence>
<evidence type="ECO:0000313" key="5">
    <source>
        <dbReference type="Proteomes" id="UP000244925"/>
    </source>
</evidence>
<dbReference type="InterPro" id="IPR000352">
    <property type="entry name" value="Pep_chain_release_fac_I"/>
</dbReference>
<comment type="similarity">
    <text evidence="1">Belongs to the prokaryotic/mitochondrial release factor family.</text>
</comment>
<dbReference type="Pfam" id="PF00472">
    <property type="entry name" value="RF-1"/>
    <property type="match status" value="1"/>
</dbReference>
<evidence type="ECO:0000313" key="4">
    <source>
        <dbReference type="EMBL" id="PWB09861.1"/>
    </source>
</evidence>
<dbReference type="RefSeq" id="WP_107034913.1">
    <property type="nucleotide sequence ID" value="NZ_CAOYOO010000030.1"/>
</dbReference>
<comment type="caution">
    <text evidence="4">The sequence shown here is derived from an EMBL/GenBank/DDBJ whole genome shotgun (WGS) entry which is preliminary data.</text>
</comment>
<evidence type="ECO:0000256" key="1">
    <source>
        <dbReference type="ARBA" id="ARBA00010835"/>
    </source>
</evidence>
<dbReference type="Gene3D" id="3.30.160.20">
    <property type="match status" value="1"/>
</dbReference>
<dbReference type="InterPro" id="IPR017509">
    <property type="entry name" value="PrfH"/>
</dbReference>
<dbReference type="InterPro" id="IPR050057">
    <property type="entry name" value="Prokaryotic/Mito_RF"/>
</dbReference>
<feature type="domain" description="Prokaryotic-type class I peptide chain release factors" evidence="3">
    <location>
        <begin position="102"/>
        <end position="191"/>
    </location>
</feature>
<dbReference type="PANTHER" id="PTHR43804">
    <property type="entry name" value="LD18447P"/>
    <property type="match status" value="1"/>
</dbReference>
<evidence type="ECO:0000259" key="3">
    <source>
        <dbReference type="Pfam" id="PF00472"/>
    </source>
</evidence>
<organism evidence="4 5">
    <name type="scientific">Paramuribaculum intestinale</name>
    <dbReference type="NCBI Taxonomy" id="2094151"/>
    <lineage>
        <taxon>Bacteria</taxon>
        <taxon>Pseudomonadati</taxon>
        <taxon>Bacteroidota</taxon>
        <taxon>Bacteroidia</taxon>
        <taxon>Bacteroidales</taxon>
        <taxon>Muribaculaceae</taxon>
        <taxon>Paramuribaculum</taxon>
    </lineage>
</organism>
<reference evidence="5" key="1">
    <citation type="submission" date="2018-02" db="EMBL/GenBank/DDBJ databases">
        <authorList>
            <person name="Clavel T."/>
            <person name="Strowig T."/>
        </authorList>
    </citation>
    <scope>NUCLEOTIDE SEQUENCE [LARGE SCALE GENOMIC DNA]</scope>
    <source>
        <strain evidence="5">DSM 100764</strain>
    </source>
</reference>
<feature type="region of interest" description="Disordered" evidence="2">
    <location>
        <begin position="178"/>
        <end position="203"/>
    </location>
</feature>